<dbReference type="KEGG" id="vg:29061974"/>
<dbReference type="EMBL" id="KX397369">
    <property type="protein sequence ID" value="ANZ49482.1"/>
    <property type="molecule type" value="Genomic_DNA"/>
</dbReference>
<dbReference type="GeneID" id="29061974"/>
<reference evidence="1 2" key="1">
    <citation type="submission" date="2016-06" db="EMBL/GenBank/DDBJ databases">
        <authorList>
            <person name="Kjaerup R.B."/>
            <person name="Dalgaard T.S."/>
            <person name="Juul-Madsen H.R."/>
        </authorList>
    </citation>
    <scope>NUCLEOTIDE SEQUENCE [LARGE SCALE GENOMIC DNA]</scope>
</reference>
<evidence type="ECO:0000313" key="1">
    <source>
        <dbReference type="EMBL" id="ANZ49482.1"/>
    </source>
</evidence>
<organism evidence="1 2">
    <name type="scientific">Erwinia phage vB_EamM_Kwan</name>
    <dbReference type="NCBI Taxonomy" id="1883374"/>
    <lineage>
        <taxon>Viruses</taxon>
        <taxon>Duplodnaviria</taxon>
        <taxon>Heunggongvirae</taxon>
        <taxon>Uroviricota</taxon>
        <taxon>Caudoviricetes</taxon>
        <taxon>Chimalliviridae</taxon>
        <taxon>Wellingtonvirus</taxon>
        <taxon>Wellingtonvirus wellington</taxon>
    </lineage>
</organism>
<dbReference type="Proteomes" id="UP000202923">
    <property type="component" value="Genome"/>
</dbReference>
<sequence>MQKSISVGQNLRTLCDEGHIIEQYNYENKETDVGFALIRKPNSANIEGVMFNTVTHDVLYAFRRPVTAPQVRLGVNTPFAPLCNVQPKYIHDEFFREDIGHYFFRKHANNLELLKAVWCDDRKRIHEIDPVFYGMLWVANRLRHIDDPHSPPRRKLYSGGVFGAGGDNLRFIHNEQERSCSRTMVMYFHNVDAATNVPPIIVEYAFHHPSRPRPGHVSGSPHVLKLSRRYYQGEWPNIKVFMDDPRNKPYLDLFYAENP</sequence>
<protein>
    <submittedName>
        <fullName evidence="1">Uncharacterized protein</fullName>
    </submittedName>
</protein>
<dbReference type="OrthoDB" id="41594at10239"/>
<name>A0A1B2IE13_9CAUD</name>
<gene>
    <name evidence="1" type="ORF">KWAN_130</name>
</gene>
<accession>A0A1B2IE13</accession>
<evidence type="ECO:0000313" key="2">
    <source>
        <dbReference type="Proteomes" id="UP000202923"/>
    </source>
</evidence>
<dbReference type="RefSeq" id="YP_009278735.1">
    <property type="nucleotide sequence ID" value="NC_031010.1"/>
</dbReference>
<proteinExistence type="predicted"/>